<proteinExistence type="predicted"/>
<evidence type="ECO:0000313" key="1">
    <source>
        <dbReference type="EMBL" id="PIR98335.1"/>
    </source>
</evidence>
<reference evidence="2" key="1">
    <citation type="submission" date="2017-09" db="EMBL/GenBank/DDBJ databases">
        <title>Depth-based differentiation of microbial function through sediment-hosted aquifers and enrichment of novel symbionts in the deep terrestrial subsurface.</title>
        <authorList>
            <person name="Probst A.J."/>
            <person name="Ladd B."/>
            <person name="Jarett J.K."/>
            <person name="Geller-Mcgrath D.E."/>
            <person name="Sieber C.M.K."/>
            <person name="Emerson J.B."/>
            <person name="Anantharaman K."/>
            <person name="Thomas B.C."/>
            <person name="Malmstrom R."/>
            <person name="Stieglmeier M."/>
            <person name="Klingl A."/>
            <person name="Woyke T."/>
            <person name="Ryan C.M."/>
            <person name="Banfield J.F."/>
        </authorList>
    </citation>
    <scope>NUCLEOTIDE SEQUENCE [LARGE SCALE GENOMIC DNA]</scope>
</reference>
<dbReference type="EMBL" id="PFAG01000022">
    <property type="protein sequence ID" value="PIR98335.1"/>
    <property type="molecule type" value="Genomic_DNA"/>
</dbReference>
<dbReference type="Proteomes" id="UP000230776">
    <property type="component" value="Unassembled WGS sequence"/>
</dbReference>
<organism evidence="1 2">
    <name type="scientific">Candidatus Colwellbacteria bacterium CG10_big_fil_rev_8_21_14_0_10_41_28</name>
    <dbReference type="NCBI Taxonomy" id="1974539"/>
    <lineage>
        <taxon>Bacteria</taxon>
        <taxon>Candidatus Colwelliibacteriota</taxon>
    </lineage>
</organism>
<gene>
    <name evidence="1" type="ORF">COT88_02370</name>
</gene>
<accession>A0A2H0VGU8</accession>
<comment type="caution">
    <text evidence="1">The sequence shown here is derived from an EMBL/GenBank/DDBJ whole genome shotgun (WGS) entry which is preliminary data.</text>
</comment>
<name>A0A2H0VGU8_9BACT</name>
<sequence>MEYVKVPLNEPGLVQIRENPDGTINEDDIERLRVVYGFLGKSPTAQRRRQQRQEQGRPRSFIQRLCGLFR</sequence>
<dbReference type="AlphaFoldDB" id="A0A2H0VGU8"/>
<protein>
    <submittedName>
        <fullName evidence="1">Uncharacterized protein</fullName>
    </submittedName>
</protein>
<evidence type="ECO:0000313" key="2">
    <source>
        <dbReference type="Proteomes" id="UP000230776"/>
    </source>
</evidence>